<feature type="transmembrane region" description="Helical" evidence="1">
    <location>
        <begin position="37"/>
        <end position="59"/>
    </location>
</feature>
<proteinExistence type="predicted"/>
<keyword evidence="1" id="KW-0472">Membrane</keyword>
<evidence type="ECO:0000256" key="1">
    <source>
        <dbReference type="SAM" id="Phobius"/>
    </source>
</evidence>
<evidence type="ECO:0000313" key="2">
    <source>
        <dbReference type="EMBL" id="SER35739.1"/>
    </source>
</evidence>
<reference evidence="3" key="1">
    <citation type="submission" date="2016-10" db="EMBL/GenBank/DDBJ databases">
        <authorList>
            <person name="Varghese N."/>
            <person name="Submissions S."/>
        </authorList>
    </citation>
    <scope>NUCLEOTIDE SEQUENCE [LARGE SCALE GENOMIC DNA]</scope>
    <source>
        <strain evidence="3">DSM 24740</strain>
    </source>
</reference>
<dbReference type="OrthoDB" id="9831591at2"/>
<protein>
    <submittedName>
        <fullName evidence="2">Uncharacterized protein</fullName>
    </submittedName>
</protein>
<feature type="transmembrane region" description="Helical" evidence="1">
    <location>
        <begin position="6"/>
        <end position="25"/>
    </location>
</feature>
<accession>A0A1H9NJB6</accession>
<evidence type="ECO:0000313" key="3">
    <source>
        <dbReference type="Proteomes" id="UP000199021"/>
    </source>
</evidence>
<keyword evidence="1" id="KW-0812">Transmembrane</keyword>
<organism evidence="2 3">
    <name type="scientific">Neolewinella agarilytica</name>
    <dbReference type="NCBI Taxonomy" id="478744"/>
    <lineage>
        <taxon>Bacteria</taxon>
        <taxon>Pseudomonadati</taxon>
        <taxon>Bacteroidota</taxon>
        <taxon>Saprospiria</taxon>
        <taxon>Saprospirales</taxon>
        <taxon>Lewinellaceae</taxon>
        <taxon>Neolewinella</taxon>
    </lineage>
</organism>
<dbReference type="InParanoid" id="A0A1H9NJB6"/>
<dbReference type="RefSeq" id="WP_139212052.1">
    <property type="nucleotide sequence ID" value="NZ_FOFB01000037.1"/>
</dbReference>
<dbReference type="Proteomes" id="UP000199021">
    <property type="component" value="Unassembled WGS sequence"/>
</dbReference>
<dbReference type="AlphaFoldDB" id="A0A1H9NJB6"/>
<name>A0A1H9NJB6_9BACT</name>
<sequence>MLTQILAAGAMGVSIFFIFKVYDLLKNEQGNENPRPVFLRSIYIFMGFAVLMTLLSLGIEFARHSMNLDTEGQGGFTKELQELTNKSYYALDRNGNPEPIELEIGGQKYTLAKAFPDAFFKETHLKLKPAGNQKLLAVKNNNGQEITFGYFDKSDIDDFATTPAITPPGPSSPSDPILDREKLMATGLMYTPPSKVRQQIQTTISQKKADESIANKYLVEFVNGQNLDRKLQELAVKILIQPEQMNQMDTLQYGKLIAALSSDGPRKQPWRHFELAQVYLSRSIQQNSAADRQKYFESLCRYRKNYLAQAYLVNDPEKYSVEKTWYENAEKELQTMSCDDNCNCG</sequence>
<keyword evidence="1" id="KW-1133">Transmembrane helix</keyword>
<gene>
    <name evidence="2" type="ORF">SAMN05444359_13720</name>
</gene>
<dbReference type="STRING" id="478744.SAMN05444359_13720"/>
<dbReference type="EMBL" id="FOFB01000037">
    <property type="protein sequence ID" value="SER35739.1"/>
    <property type="molecule type" value="Genomic_DNA"/>
</dbReference>
<keyword evidence="3" id="KW-1185">Reference proteome</keyword>